<dbReference type="Gene3D" id="3.40.50.150">
    <property type="entry name" value="Vaccinia Virus protein VP39"/>
    <property type="match status" value="1"/>
</dbReference>
<sequence length="297" mass="33555">MSGSAGRHLSTAHFLEPIMQIEQLIENIRDPLYHTKFVTVPDIISDWLTESGGLYRKDVLEFGCGEGTMALGSVLRKQPQRMVGVEVLDVYEQCLPLARTQLGLSKLPPNFHLRKIAPGASLEAFGMFDVVYSWSVFEHVSQDLLSSAMQSIFDVINPGGHFFLQIDPLYYSPNGSHMMPWLVEPWAHLSLQSDEFRRRLFNAPETSAQVRNAWAVYIPPEADTATERAALWETFETLNRVTAPQLRSLAEATGFEVIRDYRTTTDLEVPPHLLEAYHRDALITDQIVMLLRKPATA</sequence>
<dbReference type="InterPro" id="IPR029063">
    <property type="entry name" value="SAM-dependent_MTases_sf"/>
</dbReference>
<dbReference type="CDD" id="cd02440">
    <property type="entry name" value="AdoMet_MTases"/>
    <property type="match status" value="1"/>
</dbReference>
<evidence type="ECO:0000256" key="1">
    <source>
        <dbReference type="ARBA" id="ARBA00022603"/>
    </source>
</evidence>
<dbReference type="PANTHER" id="PTHR43464:SF19">
    <property type="entry name" value="UBIQUINONE BIOSYNTHESIS O-METHYLTRANSFERASE, MITOCHONDRIAL"/>
    <property type="match status" value="1"/>
</dbReference>
<accession>A0AAN0RDI1</accession>
<dbReference type="Pfam" id="PF13489">
    <property type="entry name" value="Methyltransf_23"/>
    <property type="match status" value="1"/>
</dbReference>
<dbReference type="PANTHER" id="PTHR43464">
    <property type="entry name" value="METHYLTRANSFERASE"/>
    <property type="match status" value="1"/>
</dbReference>
<evidence type="ECO:0000313" key="5">
    <source>
        <dbReference type="Proteomes" id="UP000019438"/>
    </source>
</evidence>
<organism evidence="4 5">
    <name type="scientific">Granulibacter bethesdensis</name>
    <dbReference type="NCBI Taxonomy" id="364410"/>
    <lineage>
        <taxon>Bacteria</taxon>
        <taxon>Pseudomonadati</taxon>
        <taxon>Pseudomonadota</taxon>
        <taxon>Alphaproteobacteria</taxon>
        <taxon>Acetobacterales</taxon>
        <taxon>Acetobacteraceae</taxon>
        <taxon>Granulibacter</taxon>
    </lineage>
</organism>
<dbReference type="AlphaFoldDB" id="A0AAN0RDI1"/>
<evidence type="ECO:0000256" key="3">
    <source>
        <dbReference type="ARBA" id="ARBA00022691"/>
    </source>
</evidence>
<dbReference type="SUPFAM" id="SSF53335">
    <property type="entry name" value="S-adenosyl-L-methionine-dependent methyltransferases"/>
    <property type="match status" value="1"/>
</dbReference>
<proteinExistence type="predicted"/>
<gene>
    <name evidence="4" type="ORF">GbCGDNIH3_1035</name>
</gene>
<dbReference type="GO" id="GO:0032259">
    <property type="term" value="P:methylation"/>
    <property type="evidence" value="ECO:0007669"/>
    <property type="project" value="UniProtKB-KW"/>
</dbReference>
<reference evidence="5" key="1">
    <citation type="submission" date="2012-06" db="EMBL/GenBank/DDBJ databases">
        <title>Genome analysis of multiple Granulibacter bethesdensis isolates demonstrates substantial genome diversity.</title>
        <authorList>
            <person name="Greenberg D.E."/>
            <person name="Porcella S.F."/>
            <person name="Zarember K."/>
            <person name="Zelazny A.M."/>
            <person name="Bruno D."/>
            <person name="Martens C."/>
            <person name="Barbian K.D."/>
            <person name="Jaske E."/>
            <person name="Holland S.M."/>
        </authorList>
    </citation>
    <scope>NUCLEOTIDE SEQUENCE [LARGE SCALE GENOMIC DNA]</scope>
    <source>
        <strain evidence="5">CGDNIH3</strain>
    </source>
</reference>
<keyword evidence="1" id="KW-0489">Methyltransferase</keyword>
<dbReference type="KEGG" id="gbc:GbCGDNIH3_1035"/>
<dbReference type="GO" id="GO:0008168">
    <property type="term" value="F:methyltransferase activity"/>
    <property type="evidence" value="ECO:0007669"/>
    <property type="project" value="UniProtKB-KW"/>
</dbReference>
<dbReference type="Proteomes" id="UP000019438">
    <property type="component" value="Chromosome"/>
</dbReference>
<evidence type="ECO:0000256" key="2">
    <source>
        <dbReference type="ARBA" id="ARBA00022679"/>
    </source>
</evidence>
<protein>
    <recommendedName>
        <fullName evidence="6">Methyltransferase</fullName>
    </recommendedName>
</protein>
<keyword evidence="2" id="KW-0808">Transferase</keyword>
<name>A0AAN0RDI1_9PROT</name>
<evidence type="ECO:0000313" key="4">
    <source>
        <dbReference type="EMBL" id="AHJ62872.1"/>
    </source>
</evidence>
<dbReference type="EMBL" id="CP003181">
    <property type="protein sequence ID" value="AHJ62872.1"/>
    <property type="molecule type" value="Genomic_DNA"/>
</dbReference>
<evidence type="ECO:0008006" key="6">
    <source>
        <dbReference type="Google" id="ProtNLM"/>
    </source>
</evidence>
<keyword evidence="3" id="KW-0949">S-adenosyl-L-methionine</keyword>